<evidence type="ECO:0000313" key="15">
    <source>
        <dbReference type="EnsemblMetazoa" id="tetur03g08690.1"/>
    </source>
</evidence>
<evidence type="ECO:0000256" key="6">
    <source>
        <dbReference type="ARBA" id="ARBA00022692"/>
    </source>
</evidence>
<dbReference type="CDD" id="cd13957">
    <property type="entry name" value="PT_UbiA_Cox10"/>
    <property type="match status" value="1"/>
</dbReference>
<comment type="similarity">
    <text evidence="2">Belongs to the UbiA prenyltransferase family.</text>
</comment>
<protein>
    <recommendedName>
        <fullName evidence="4">Protoheme IX farnesyltransferase, mitochondrial</fullName>
        <ecNumber evidence="3">2.5.1.141</ecNumber>
    </recommendedName>
    <alternativeName>
        <fullName evidence="12">Heme O synthase</fullName>
    </alternativeName>
</protein>
<dbReference type="InterPro" id="IPR000537">
    <property type="entry name" value="UbiA_prenyltransferase"/>
</dbReference>
<dbReference type="Pfam" id="PF01040">
    <property type="entry name" value="UbiA"/>
    <property type="match status" value="1"/>
</dbReference>
<gene>
    <name evidence="15" type="primary">107372283</name>
</gene>
<dbReference type="EMBL" id="CAEY01001145">
    <property type="status" value="NOT_ANNOTATED_CDS"/>
    <property type="molecule type" value="Genomic_DNA"/>
</dbReference>
<keyword evidence="10" id="KW-0350">Heme biosynthesis</keyword>
<evidence type="ECO:0000256" key="14">
    <source>
        <dbReference type="SAM" id="Phobius"/>
    </source>
</evidence>
<evidence type="ECO:0000256" key="1">
    <source>
        <dbReference type="ARBA" id="ARBA00004225"/>
    </source>
</evidence>
<dbReference type="GO" id="GO:0008495">
    <property type="term" value="F:protoheme IX farnesyltransferase activity"/>
    <property type="evidence" value="ECO:0007669"/>
    <property type="project" value="UniProtKB-EC"/>
</dbReference>
<keyword evidence="9" id="KW-0496">Mitochondrion</keyword>
<sequence length="391" mass="43775">MFRTTYKLFDILHHSSHVALIKNPSFFGHGARLISVNRVTCSSHQQPKPKSNVISDYGEEERIIKYLTDPNVGQIQEKVNLEWKVIEKPDNLKSIGYYLKLSKFRLTSLVVLTTLAGYTMGCSQFDPIIASASLIGTGLTSAAAASLNQFLEIPFDSQMMRTRNRPLVLGQLSSGRAFSFSLISGTAGLATLAFFINPLTAALGAFNLVLYSFVYTPMKRANIANTWVGSIVGAIPPIMGYTAATNMIDIPSIFLGLILYSWQFPHFNALSWNIRHDYARAGYRMMSVTNEDLCVRTALRHACLLTAYSCLMSTSYVSLTNYAFVLGSLPLNIYLIYLSWKFYQTPNATSSRKLFRYSLIHLPALIILMLIFKSDRKDESIMRDGLVKTKT</sequence>
<dbReference type="GO" id="GO:0031966">
    <property type="term" value="C:mitochondrial membrane"/>
    <property type="evidence" value="ECO:0007669"/>
    <property type="project" value="UniProtKB-SubCell"/>
</dbReference>
<dbReference type="FunFam" id="1.10.357.140:FF:000004">
    <property type="entry name" value="Protoheme IX farnesyltransferase, mitochondrial"/>
    <property type="match status" value="1"/>
</dbReference>
<evidence type="ECO:0000256" key="11">
    <source>
        <dbReference type="ARBA" id="ARBA00023136"/>
    </source>
</evidence>
<organism evidence="15 16">
    <name type="scientific">Tetranychus urticae</name>
    <name type="common">Two-spotted spider mite</name>
    <dbReference type="NCBI Taxonomy" id="32264"/>
    <lineage>
        <taxon>Eukaryota</taxon>
        <taxon>Metazoa</taxon>
        <taxon>Ecdysozoa</taxon>
        <taxon>Arthropoda</taxon>
        <taxon>Chelicerata</taxon>
        <taxon>Arachnida</taxon>
        <taxon>Acari</taxon>
        <taxon>Acariformes</taxon>
        <taxon>Trombidiformes</taxon>
        <taxon>Prostigmata</taxon>
        <taxon>Eleutherengona</taxon>
        <taxon>Raphignathae</taxon>
        <taxon>Tetranychoidea</taxon>
        <taxon>Tetranychidae</taxon>
        <taxon>Tetranychus</taxon>
    </lineage>
</organism>
<dbReference type="InterPro" id="IPR006369">
    <property type="entry name" value="Protohaem_IX_farnesylTrfase"/>
</dbReference>
<dbReference type="OMA" id="HFWAIGW"/>
<evidence type="ECO:0000256" key="4">
    <source>
        <dbReference type="ARBA" id="ARBA00016335"/>
    </source>
</evidence>
<evidence type="ECO:0000313" key="16">
    <source>
        <dbReference type="Proteomes" id="UP000015104"/>
    </source>
</evidence>
<keyword evidence="16" id="KW-1185">Reference proteome</keyword>
<dbReference type="NCBIfam" id="TIGR01473">
    <property type="entry name" value="cyoE_ctaB"/>
    <property type="match status" value="1"/>
</dbReference>
<evidence type="ECO:0000256" key="3">
    <source>
        <dbReference type="ARBA" id="ARBA00012292"/>
    </source>
</evidence>
<dbReference type="AlphaFoldDB" id="T1K0R0"/>
<keyword evidence="7" id="KW-0809">Transit peptide</keyword>
<reference evidence="15" key="2">
    <citation type="submission" date="2015-06" db="UniProtKB">
        <authorList>
            <consortium name="EnsemblMetazoa"/>
        </authorList>
    </citation>
    <scope>IDENTIFICATION</scope>
</reference>
<keyword evidence="11 14" id="KW-0472">Membrane</keyword>
<feature type="transmembrane region" description="Helical" evidence="14">
    <location>
        <begin position="250"/>
        <end position="272"/>
    </location>
</feature>
<dbReference type="KEGG" id="tut:107372283"/>
<dbReference type="InterPro" id="IPR030470">
    <property type="entry name" value="UbiA_prenylTrfase_CS"/>
</dbReference>
<proteinExistence type="inferred from homology"/>
<dbReference type="HAMAP" id="MF_00154">
    <property type="entry name" value="CyoE_CtaB"/>
    <property type="match status" value="1"/>
</dbReference>
<dbReference type="PANTHER" id="PTHR43448">
    <property type="entry name" value="PROTOHEME IX FARNESYLTRANSFERASE, MITOCHONDRIAL"/>
    <property type="match status" value="1"/>
</dbReference>
<dbReference type="STRING" id="32264.T1K0R0"/>
<dbReference type="Proteomes" id="UP000015104">
    <property type="component" value="Unassembled WGS sequence"/>
</dbReference>
<dbReference type="OrthoDB" id="5211at2759"/>
<evidence type="ECO:0000256" key="12">
    <source>
        <dbReference type="ARBA" id="ARBA00030253"/>
    </source>
</evidence>
<evidence type="ECO:0000256" key="10">
    <source>
        <dbReference type="ARBA" id="ARBA00023133"/>
    </source>
</evidence>
<dbReference type="eggNOG" id="KOG1380">
    <property type="taxonomic scope" value="Eukaryota"/>
</dbReference>
<accession>T1K0R0</accession>
<dbReference type="HOGENOM" id="CLU_029631_3_3_1"/>
<keyword evidence="8 14" id="KW-1133">Transmembrane helix</keyword>
<name>T1K0R0_TETUR</name>
<dbReference type="PROSITE" id="PS00943">
    <property type="entry name" value="UBIA"/>
    <property type="match status" value="1"/>
</dbReference>
<reference evidence="16" key="1">
    <citation type="submission" date="2011-08" db="EMBL/GenBank/DDBJ databases">
        <authorList>
            <person name="Rombauts S."/>
        </authorList>
    </citation>
    <scope>NUCLEOTIDE SEQUENCE</scope>
    <source>
        <strain evidence="16">London</strain>
    </source>
</reference>
<evidence type="ECO:0000256" key="9">
    <source>
        <dbReference type="ARBA" id="ARBA00023128"/>
    </source>
</evidence>
<dbReference type="PANTHER" id="PTHR43448:SF2">
    <property type="entry name" value="PROTOHEME IX FARNESYLTRANSFERASE, MITOCHONDRIAL"/>
    <property type="match status" value="1"/>
</dbReference>
<dbReference type="InterPro" id="IPR044878">
    <property type="entry name" value="UbiA_sf"/>
</dbReference>
<feature type="transmembrane region" description="Helical" evidence="14">
    <location>
        <begin position="195"/>
        <end position="214"/>
    </location>
</feature>
<feature type="transmembrane region" description="Helical" evidence="14">
    <location>
        <begin position="354"/>
        <end position="372"/>
    </location>
</feature>
<comment type="catalytic activity">
    <reaction evidence="13">
        <text>heme b + (2E,6E)-farnesyl diphosphate + H2O = Fe(II)-heme o + diphosphate</text>
        <dbReference type="Rhea" id="RHEA:28070"/>
        <dbReference type="ChEBI" id="CHEBI:15377"/>
        <dbReference type="ChEBI" id="CHEBI:33019"/>
        <dbReference type="ChEBI" id="CHEBI:60344"/>
        <dbReference type="ChEBI" id="CHEBI:60530"/>
        <dbReference type="ChEBI" id="CHEBI:175763"/>
        <dbReference type="EC" id="2.5.1.141"/>
    </reaction>
</comment>
<evidence type="ECO:0000256" key="13">
    <source>
        <dbReference type="ARBA" id="ARBA00047690"/>
    </source>
</evidence>
<dbReference type="EnsemblMetazoa" id="tetur03g08690.1">
    <property type="protein sequence ID" value="tetur03g08690.1"/>
    <property type="gene ID" value="tetur03g08690"/>
</dbReference>
<evidence type="ECO:0000256" key="8">
    <source>
        <dbReference type="ARBA" id="ARBA00022989"/>
    </source>
</evidence>
<evidence type="ECO:0000256" key="5">
    <source>
        <dbReference type="ARBA" id="ARBA00022679"/>
    </source>
</evidence>
<dbReference type="Gene3D" id="1.10.357.140">
    <property type="entry name" value="UbiA prenyltransferase"/>
    <property type="match status" value="1"/>
</dbReference>
<evidence type="ECO:0000256" key="2">
    <source>
        <dbReference type="ARBA" id="ARBA00005985"/>
    </source>
</evidence>
<keyword evidence="6 14" id="KW-0812">Transmembrane</keyword>
<feature type="transmembrane region" description="Helical" evidence="14">
    <location>
        <begin position="322"/>
        <end position="342"/>
    </location>
</feature>
<evidence type="ECO:0000256" key="7">
    <source>
        <dbReference type="ARBA" id="ARBA00022946"/>
    </source>
</evidence>
<feature type="transmembrane region" description="Helical" evidence="14">
    <location>
        <begin position="226"/>
        <end position="244"/>
    </location>
</feature>
<keyword evidence="5" id="KW-0808">Transferase</keyword>
<dbReference type="GO" id="GO:0006784">
    <property type="term" value="P:heme A biosynthetic process"/>
    <property type="evidence" value="ECO:0007669"/>
    <property type="project" value="TreeGrafter"/>
</dbReference>
<comment type="subcellular location">
    <subcellularLocation>
        <location evidence="1">Mitochondrion membrane</location>
        <topology evidence="1">Multi-pass membrane protein</topology>
    </subcellularLocation>
</comment>
<dbReference type="EC" id="2.5.1.141" evidence="3"/>